<protein>
    <submittedName>
        <fullName evidence="4">Putative midnolin-like</fullName>
    </submittedName>
</protein>
<proteinExistence type="predicted"/>
<evidence type="ECO:0000256" key="2">
    <source>
        <dbReference type="ARBA" id="ARBA00023242"/>
    </source>
</evidence>
<evidence type="ECO:0000313" key="4">
    <source>
        <dbReference type="EMBL" id="ROT63913.1"/>
    </source>
</evidence>
<feature type="compositionally biased region" description="Low complexity" evidence="3">
    <location>
        <begin position="93"/>
        <end position="127"/>
    </location>
</feature>
<evidence type="ECO:0000313" key="5">
    <source>
        <dbReference type="Proteomes" id="UP000283509"/>
    </source>
</evidence>
<dbReference type="OrthoDB" id="1916003at2759"/>
<reference evidence="4 5" key="1">
    <citation type="submission" date="2018-04" db="EMBL/GenBank/DDBJ databases">
        <authorList>
            <person name="Zhang X."/>
            <person name="Yuan J."/>
            <person name="Li F."/>
            <person name="Xiang J."/>
        </authorList>
    </citation>
    <scope>NUCLEOTIDE SEQUENCE [LARGE SCALE GENOMIC DNA]</scope>
    <source>
        <tissue evidence="4">Muscle</tissue>
    </source>
</reference>
<keyword evidence="5" id="KW-1185">Reference proteome</keyword>
<dbReference type="InterPro" id="IPR039336">
    <property type="entry name" value="Midnolin"/>
</dbReference>
<feature type="compositionally biased region" description="Polar residues" evidence="3">
    <location>
        <begin position="241"/>
        <end position="259"/>
    </location>
</feature>
<dbReference type="AlphaFoldDB" id="A0A3R7NQA2"/>
<feature type="region of interest" description="Disordered" evidence="3">
    <location>
        <begin position="230"/>
        <end position="311"/>
    </location>
</feature>
<reference evidence="4 5" key="2">
    <citation type="submission" date="2019-01" db="EMBL/GenBank/DDBJ databases">
        <title>The decoding of complex shrimp genome reveals the adaptation for benthos swimmer, frequently molting mechanism and breeding impact on genome.</title>
        <authorList>
            <person name="Sun Y."/>
            <person name="Gao Y."/>
            <person name="Yu Y."/>
        </authorList>
    </citation>
    <scope>NUCLEOTIDE SEQUENCE [LARGE SCALE GENOMIC DNA]</scope>
    <source>
        <tissue evidence="4">Muscle</tissue>
    </source>
</reference>
<sequence>MQALESLNDGQVNDFLTGKAPLNLTMRLGDHMMLIQLQLSTVSPGGSRNHPLTPPYTPHSPVTCAGYSPVHTSPVSGQSTPPASVTINPSQISSTTSSSSARAASPSSPSSTSSTSSSPTSSSASSLLHHHHHHHNNLLLHHHSAGYSSPSSPPPPTSPPASSSSSSSGGSSASSPSGLGYDSDLPVRGCPHRGEEMDLRATLDTKALAEASRNLTQTLKQLSSEVLTSKPELKEYRRHNTSITLSSTTPSRTKSSGSSAPKEKGKPLNTSSTEIPQSQEEMMEANRRKAVDEPQAGDQDSGDENQAMRTKVEQLRLIMEQRRARRKARRDARARPYPHTAASWATDTTVPAVVTTTSTAAASATQAMDVDGGDTDGTDPTTLCELNSETVVA</sequence>
<dbReference type="EMBL" id="QCYY01003357">
    <property type="protein sequence ID" value="ROT63913.1"/>
    <property type="molecule type" value="Genomic_DNA"/>
</dbReference>
<comment type="caution">
    <text evidence="4">The sequence shown here is derived from an EMBL/GenBank/DDBJ whole genome shotgun (WGS) entry which is preliminary data.</text>
</comment>
<dbReference type="Proteomes" id="UP000283509">
    <property type="component" value="Unassembled WGS sequence"/>
</dbReference>
<accession>A0A3R7NQA2</accession>
<organism evidence="4 5">
    <name type="scientific">Penaeus vannamei</name>
    <name type="common">Whiteleg shrimp</name>
    <name type="synonym">Litopenaeus vannamei</name>
    <dbReference type="NCBI Taxonomy" id="6689"/>
    <lineage>
        <taxon>Eukaryota</taxon>
        <taxon>Metazoa</taxon>
        <taxon>Ecdysozoa</taxon>
        <taxon>Arthropoda</taxon>
        <taxon>Crustacea</taxon>
        <taxon>Multicrustacea</taxon>
        <taxon>Malacostraca</taxon>
        <taxon>Eumalacostraca</taxon>
        <taxon>Eucarida</taxon>
        <taxon>Decapoda</taxon>
        <taxon>Dendrobranchiata</taxon>
        <taxon>Penaeoidea</taxon>
        <taxon>Penaeidae</taxon>
        <taxon>Penaeus</taxon>
    </lineage>
</organism>
<evidence type="ECO:0000256" key="1">
    <source>
        <dbReference type="ARBA" id="ARBA00004123"/>
    </source>
</evidence>
<gene>
    <name evidence="4" type="ORF">C7M84_018171</name>
</gene>
<feature type="region of interest" description="Disordered" evidence="3">
    <location>
        <begin position="44"/>
        <end position="197"/>
    </location>
</feature>
<name>A0A3R7NQA2_PENVA</name>
<dbReference type="PANTHER" id="PTHR23010:SF1">
    <property type="entry name" value="MIDNOLIN"/>
    <property type="match status" value="1"/>
</dbReference>
<comment type="subcellular location">
    <subcellularLocation>
        <location evidence="1">Nucleus</location>
    </subcellularLocation>
</comment>
<feature type="compositionally biased region" description="Polar residues" evidence="3">
    <location>
        <begin position="268"/>
        <end position="280"/>
    </location>
</feature>
<evidence type="ECO:0000256" key="3">
    <source>
        <dbReference type="SAM" id="MobiDB-lite"/>
    </source>
</evidence>
<feature type="compositionally biased region" description="Basic residues" evidence="3">
    <location>
        <begin position="128"/>
        <end position="144"/>
    </location>
</feature>
<feature type="compositionally biased region" description="Polar residues" evidence="3">
    <location>
        <begin position="70"/>
        <end position="92"/>
    </location>
</feature>
<feature type="compositionally biased region" description="Low complexity" evidence="3">
    <location>
        <begin position="160"/>
        <end position="178"/>
    </location>
</feature>
<keyword evidence="2" id="KW-0539">Nucleus</keyword>
<feature type="region of interest" description="Disordered" evidence="3">
    <location>
        <begin position="361"/>
        <end position="381"/>
    </location>
</feature>
<dbReference type="PANTHER" id="PTHR23010">
    <property type="entry name" value="MIDNOLIN"/>
    <property type="match status" value="1"/>
</dbReference>
<dbReference type="GO" id="GO:0005634">
    <property type="term" value="C:nucleus"/>
    <property type="evidence" value="ECO:0007669"/>
    <property type="project" value="UniProtKB-SubCell"/>
</dbReference>